<organism evidence="2 3">
    <name type="scientific">Lipomyces starkeyi NRRL Y-11557</name>
    <dbReference type="NCBI Taxonomy" id="675824"/>
    <lineage>
        <taxon>Eukaryota</taxon>
        <taxon>Fungi</taxon>
        <taxon>Dikarya</taxon>
        <taxon>Ascomycota</taxon>
        <taxon>Saccharomycotina</taxon>
        <taxon>Lipomycetes</taxon>
        <taxon>Lipomycetales</taxon>
        <taxon>Lipomycetaceae</taxon>
        <taxon>Lipomyces</taxon>
    </lineage>
</organism>
<gene>
    <name evidence="2" type="ORF">LIPSTDRAFT_112390</name>
</gene>
<dbReference type="Pfam" id="PF12271">
    <property type="entry name" value="Chs7"/>
    <property type="match status" value="1"/>
</dbReference>
<keyword evidence="1" id="KW-0812">Transmembrane</keyword>
<dbReference type="InterPro" id="IPR022057">
    <property type="entry name" value="Chs7"/>
</dbReference>
<accession>A0A1E3Q1I9</accession>
<keyword evidence="1" id="KW-1133">Transmembrane helix</keyword>
<dbReference type="PANTHER" id="PTHR35329">
    <property type="entry name" value="CHITIN SYNTHASE EXPORT CHAPERONE"/>
    <property type="match status" value="1"/>
</dbReference>
<dbReference type="PANTHER" id="PTHR35329:SF1">
    <property type="entry name" value="CHITIN SYNTHASE EXPORT CHAPERONE"/>
    <property type="match status" value="1"/>
</dbReference>
<feature type="transmembrane region" description="Helical" evidence="1">
    <location>
        <begin position="78"/>
        <end position="100"/>
    </location>
</feature>
<proteinExistence type="predicted"/>
<evidence type="ECO:0000256" key="1">
    <source>
        <dbReference type="SAM" id="Phobius"/>
    </source>
</evidence>
<sequence length="295" mass="32870">MMTNYGNFDTFCYYSTLPACNLFDDVVKYCPLVGFQTVTGSDLGNLGLILLCFFAIVLSILFIIFAQRRSGAVGRREMQILFLSYIIVSISAIFASGGFINNRRVLIWFSAIEIGSTASTAWLLFVNAVVAYQLLPDGGFLSVTLTFLSGLAVFIGTSYIALDSGFSWTGEFTSNASNPGLLRNYAVYTIYLLFPIVAIVAYFLLEVYLVARVLRERKPLFLLITAFLLFVIGQIFEFVVSRYICSHTNGKIDGSLFACLFTVLSFGALWAFWESITEDEWAGQAPGWEAEMREI</sequence>
<dbReference type="STRING" id="675824.A0A1E3Q1I9"/>
<feature type="transmembrane region" description="Helical" evidence="1">
    <location>
        <begin position="220"/>
        <end position="240"/>
    </location>
</feature>
<feature type="transmembrane region" description="Helical" evidence="1">
    <location>
        <begin position="139"/>
        <end position="162"/>
    </location>
</feature>
<protein>
    <submittedName>
        <fullName evidence="2">Uncharacterized protein</fullName>
    </submittedName>
</protein>
<dbReference type="OrthoDB" id="5582162at2759"/>
<name>A0A1E3Q1I9_LIPST</name>
<dbReference type="Proteomes" id="UP000094385">
    <property type="component" value="Unassembled WGS sequence"/>
</dbReference>
<feature type="transmembrane region" description="Helical" evidence="1">
    <location>
        <begin position="185"/>
        <end position="208"/>
    </location>
</feature>
<dbReference type="GO" id="GO:0005789">
    <property type="term" value="C:endoplasmic reticulum membrane"/>
    <property type="evidence" value="ECO:0007669"/>
    <property type="project" value="TreeGrafter"/>
</dbReference>
<dbReference type="GO" id="GO:0006457">
    <property type="term" value="P:protein folding"/>
    <property type="evidence" value="ECO:0007669"/>
    <property type="project" value="TreeGrafter"/>
</dbReference>
<evidence type="ECO:0000313" key="3">
    <source>
        <dbReference type="Proteomes" id="UP000094385"/>
    </source>
</evidence>
<keyword evidence="1" id="KW-0472">Membrane</keyword>
<dbReference type="EMBL" id="KV454297">
    <property type="protein sequence ID" value="ODQ71565.1"/>
    <property type="molecule type" value="Genomic_DNA"/>
</dbReference>
<evidence type="ECO:0000313" key="2">
    <source>
        <dbReference type="EMBL" id="ODQ71565.1"/>
    </source>
</evidence>
<feature type="transmembrane region" description="Helical" evidence="1">
    <location>
        <begin position="252"/>
        <end position="273"/>
    </location>
</feature>
<reference evidence="2 3" key="1">
    <citation type="journal article" date="2016" name="Proc. Natl. Acad. Sci. U.S.A.">
        <title>Comparative genomics of biotechnologically important yeasts.</title>
        <authorList>
            <person name="Riley R."/>
            <person name="Haridas S."/>
            <person name="Wolfe K.H."/>
            <person name="Lopes M.R."/>
            <person name="Hittinger C.T."/>
            <person name="Goeker M."/>
            <person name="Salamov A.A."/>
            <person name="Wisecaver J.H."/>
            <person name="Long T.M."/>
            <person name="Calvey C.H."/>
            <person name="Aerts A.L."/>
            <person name="Barry K.W."/>
            <person name="Choi C."/>
            <person name="Clum A."/>
            <person name="Coughlan A.Y."/>
            <person name="Deshpande S."/>
            <person name="Douglass A.P."/>
            <person name="Hanson S.J."/>
            <person name="Klenk H.-P."/>
            <person name="LaButti K.M."/>
            <person name="Lapidus A."/>
            <person name="Lindquist E.A."/>
            <person name="Lipzen A.M."/>
            <person name="Meier-Kolthoff J.P."/>
            <person name="Ohm R.A."/>
            <person name="Otillar R.P."/>
            <person name="Pangilinan J.L."/>
            <person name="Peng Y."/>
            <person name="Rokas A."/>
            <person name="Rosa C.A."/>
            <person name="Scheuner C."/>
            <person name="Sibirny A.A."/>
            <person name="Slot J.C."/>
            <person name="Stielow J.B."/>
            <person name="Sun H."/>
            <person name="Kurtzman C.P."/>
            <person name="Blackwell M."/>
            <person name="Grigoriev I.V."/>
            <person name="Jeffries T.W."/>
        </authorList>
    </citation>
    <scope>NUCLEOTIDE SEQUENCE [LARGE SCALE GENOMIC DNA]</scope>
    <source>
        <strain evidence="2 3">NRRL Y-11557</strain>
    </source>
</reference>
<dbReference type="AlphaFoldDB" id="A0A1E3Q1I9"/>
<feature type="transmembrane region" description="Helical" evidence="1">
    <location>
        <begin position="46"/>
        <end position="66"/>
    </location>
</feature>
<dbReference type="GO" id="GO:0051082">
    <property type="term" value="F:unfolded protein binding"/>
    <property type="evidence" value="ECO:0007669"/>
    <property type="project" value="TreeGrafter"/>
</dbReference>
<feature type="transmembrane region" description="Helical" evidence="1">
    <location>
        <begin position="106"/>
        <end position="132"/>
    </location>
</feature>
<keyword evidence="3" id="KW-1185">Reference proteome</keyword>